<dbReference type="AlphaFoldDB" id="A0A699TRD8"/>
<protein>
    <submittedName>
        <fullName evidence="2">Uncharacterized protein</fullName>
    </submittedName>
</protein>
<gene>
    <name evidence="2" type="ORF">Tci_884636</name>
</gene>
<name>A0A699TRD8_TANCI</name>
<accession>A0A699TRD8</accession>
<evidence type="ECO:0000256" key="1">
    <source>
        <dbReference type="SAM" id="MobiDB-lite"/>
    </source>
</evidence>
<dbReference type="EMBL" id="BKCJ011267188">
    <property type="protein sequence ID" value="GFD12667.1"/>
    <property type="molecule type" value="Genomic_DNA"/>
</dbReference>
<reference evidence="2" key="1">
    <citation type="journal article" date="2019" name="Sci. Rep.">
        <title>Draft genome of Tanacetum cinerariifolium, the natural source of mosquito coil.</title>
        <authorList>
            <person name="Yamashiro T."/>
            <person name="Shiraishi A."/>
            <person name="Satake H."/>
            <person name="Nakayama K."/>
        </authorList>
    </citation>
    <scope>NUCLEOTIDE SEQUENCE</scope>
</reference>
<organism evidence="2">
    <name type="scientific">Tanacetum cinerariifolium</name>
    <name type="common">Dalmatian daisy</name>
    <name type="synonym">Chrysanthemum cinerariifolium</name>
    <dbReference type="NCBI Taxonomy" id="118510"/>
    <lineage>
        <taxon>Eukaryota</taxon>
        <taxon>Viridiplantae</taxon>
        <taxon>Streptophyta</taxon>
        <taxon>Embryophyta</taxon>
        <taxon>Tracheophyta</taxon>
        <taxon>Spermatophyta</taxon>
        <taxon>Magnoliopsida</taxon>
        <taxon>eudicotyledons</taxon>
        <taxon>Gunneridae</taxon>
        <taxon>Pentapetalae</taxon>
        <taxon>asterids</taxon>
        <taxon>campanulids</taxon>
        <taxon>Asterales</taxon>
        <taxon>Asteraceae</taxon>
        <taxon>Asteroideae</taxon>
        <taxon>Anthemideae</taxon>
        <taxon>Anthemidinae</taxon>
        <taxon>Tanacetum</taxon>
    </lineage>
</organism>
<feature type="region of interest" description="Disordered" evidence="1">
    <location>
        <begin position="32"/>
        <end position="56"/>
    </location>
</feature>
<feature type="non-terminal residue" evidence="2">
    <location>
        <position position="100"/>
    </location>
</feature>
<sequence length="100" mass="10872">MFDELRNPPPSVDHQAPKVIALIIDVIPPVQAASTGSPSSTTVNQDAPSPNKSQTTLETQYAVIPQDVEEDNHDIEVAHIGNDPLFGVPFQKLLLLNLHQ</sequence>
<evidence type="ECO:0000313" key="2">
    <source>
        <dbReference type="EMBL" id="GFD12667.1"/>
    </source>
</evidence>
<comment type="caution">
    <text evidence="2">The sequence shown here is derived from an EMBL/GenBank/DDBJ whole genome shotgun (WGS) entry which is preliminary data.</text>
</comment>
<proteinExistence type="predicted"/>